<dbReference type="RefSeq" id="WP_310911205.1">
    <property type="nucleotide sequence ID" value="NZ_JAVLVT010000001.1"/>
</dbReference>
<comment type="subunit">
    <text evidence="9">The Tat system comprises two distinct complexes: a TatABC complex, containing multiple copies of TatA, TatB and TatC subunits, and a separate TatA complex, containing only TatA subunits. Substrates initially bind to the TatABC complex, which probably triggers association of the separate TatA complex to form the active translocon.</text>
</comment>
<keyword evidence="6 9" id="KW-1133">Transmembrane helix</keyword>
<dbReference type="Gene3D" id="1.20.5.3310">
    <property type="match status" value="1"/>
</dbReference>
<evidence type="ECO:0000256" key="1">
    <source>
        <dbReference type="ARBA" id="ARBA00004162"/>
    </source>
</evidence>
<dbReference type="InterPro" id="IPR006312">
    <property type="entry name" value="TatA/E"/>
</dbReference>
<dbReference type="EMBL" id="JAVLVT010000001">
    <property type="protein sequence ID" value="MDS1268948.1"/>
    <property type="molecule type" value="Genomic_DNA"/>
</dbReference>
<comment type="subcellular location">
    <subcellularLocation>
        <location evidence="1 9">Cell membrane</location>
        <topology evidence="1 9">Single-pass membrane protein</topology>
    </subcellularLocation>
</comment>
<feature type="compositionally biased region" description="Low complexity" evidence="10">
    <location>
        <begin position="65"/>
        <end position="80"/>
    </location>
</feature>
<keyword evidence="12" id="KW-1185">Reference proteome</keyword>
<keyword evidence="2 9" id="KW-0813">Transport</keyword>
<comment type="caution">
    <text evidence="11">The sequence shown here is derived from an EMBL/GenBank/DDBJ whole genome shotgun (WGS) entry which is preliminary data.</text>
</comment>
<feature type="compositionally biased region" description="Acidic residues" evidence="10">
    <location>
        <begin position="48"/>
        <end position="57"/>
    </location>
</feature>
<comment type="similarity">
    <text evidence="9">Belongs to the TatA/E family.</text>
</comment>
<dbReference type="PANTHER" id="PTHR42982:SF1">
    <property type="entry name" value="SEC-INDEPENDENT PROTEIN TRANSLOCASE PROTEIN TATA"/>
    <property type="match status" value="1"/>
</dbReference>
<dbReference type="Proteomes" id="UP001250214">
    <property type="component" value="Unassembled WGS sequence"/>
</dbReference>
<dbReference type="InterPro" id="IPR003369">
    <property type="entry name" value="TatA/B/E"/>
</dbReference>
<evidence type="ECO:0000256" key="3">
    <source>
        <dbReference type="ARBA" id="ARBA00022475"/>
    </source>
</evidence>
<dbReference type="HAMAP" id="MF_00236">
    <property type="entry name" value="TatA_E"/>
    <property type="match status" value="1"/>
</dbReference>
<name>A0ABU2H0X0_9ACTN</name>
<evidence type="ECO:0000256" key="4">
    <source>
        <dbReference type="ARBA" id="ARBA00022692"/>
    </source>
</evidence>
<evidence type="ECO:0000313" key="12">
    <source>
        <dbReference type="Proteomes" id="UP001250214"/>
    </source>
</evidence>
<evidence type="ECO:0000256" key="5">
    <source>
        <dbReference type="ARBA" id="ARBA00022927"/>
    </source>
</evidence>
<keyword evidence="8 9" id="KW-0472">Membrane</keyword>
<evidence type="ECO:0000256" key="10">
    <source>
        <dbReference type="SAM" id="MobiDB-lite"/>
    </source>
</evidence>
<evidence type="ECO:0000256" key="6">
    <source>
        <dbReference type="ARBA" id="ARBA00022989"/>
    </source>
</evidence>
<reference evidence="12" key="1">
    <citation type="submission" date="2023-07" db="EMBL/GenBank/DDBJ databases">
        <title>Novel species in the genus Lipingzhangella isolated from Sambhar Salt Lake.</title>
        <authorList>
            <person name="Jiya N."/>
            <person name="Kajale S."/>
            <person name="Sharma A."/>
        </authorList>
    </citation>
    <scope>NUCLEOTIDE SEQUENCE [LARGE SCALE GENOMIC DNA]</scope>
    <source>
        <strain evidence="12">LS1_29</strain>
    </source>
</reference>
<protein>
    <recommendedName>
        <fullName evidence="9">Sec-independent protein translocase protein TatA</fullName>
    </recommendedName>
</protein>
<feature type="compositionally biased region" description="Basic and acidic residues" evidence="10">
    <location>
        <begin position="37"/>
        <end position="47"/>
    </location>
</feature>
<keyword evidence="5 9" id="KW-0653">Protein transport</keyword>
<evidence type="ECO:0000256" key="7">
    <source>
        <dbReference type="ARBA" id="ARBA00023010"/>
    </source>
</evidence>
<evidence type="ECO:0000256" key="8">
    <source>
        <dbReference type="ARBA" id="ARBA00023136"/>
    </source>
</evidence>
<keyword evidence="7 9" id="KW-0811">Translocation</keyword>
<evidence type="ECO:0000256" key="9">
    <source>
        <dbReference type="HAMAP-Rule" id="MF_00236"/>
    </source>
</evidence>
<feature type="region of interest" description="Disordered" evidence="10">
    <location>
        <begin position="37"/>
        <end position="106"/>
    </location>
</feature>
<accession>A0ABU2H0X0</accession>
<evidence type="ECO:0000256" key="2">
    <source>
        <dbReference type="ARBA" id="ARBA00022448"/>
    </source>
</evidence>
<dbReference type="PANTHER" id="PTHR42982">
    <property type="entry name" value="SEC-INDEPENDENT PROTEIN TRANSLOCASE PROTEIN TATA"/>
    <property type="match status" value="1"/>
</dbReference>
<organism evidence="11 12">
    <name type="scientific">Lipingzhangella rawalii</name>
    <dbReference type="NCBI Taxonomy" id="2055835"/>
    <lineage>
        <taxon>Bacteria</taxon>
        <taxon>Bacillati</taxon>
        <taxon>Actinomycetota</taxon>
        <taxon>Actinomycetes</taxon>
        <taxon>Streptosporangiales</taxon>
        <taxon>Nocardiopsidaceae</taxon>
        <taxon>Lipingzhangella</taxon>
    </lineage>
</organism>
<keyword evidence="3 9" id="KW-1003">Cell membrane</keyword>
<sequence>MGTNEILLLVLIALLLFGATRLPTLARSMGRSLRIFKAETRGLREEGSESQEGGDTEDAARADTSSSGQSAPPSSSESTPGISRQLPAGHTVIEETGDTTHRPYGR</sequence>
<evidence type="ECO:0000313" key="11">
    <source>
        <dbReference type="EMBL" id="MDS1268948.1"/>
    </source>
</evidence>
<proteinExistence type="inferred from homology"/>
<comment type="function">
    <text evidence="9">Part of the twin-arginine translocation (Tat) system that transports large folded proteins containing a characteristic twin-arginine motif in their signal peptide across membranes. TatA could form the protein-conducting channel of the Tat system.</text>
</comment>
<dbReference type="Pfam" id="PF02416">
    <property type="entry name" value="TatA_B_E"/>
    <property type="match status" value="1"/>
</dbReference>
<keyword evidence="4 9" id="KW-0812">Transmembrane</keyword>
<gene>
    <name evidence="9" type="primary">tatA</name>
    <name evidence="11" type="ORF">RIF23_01425</name>
</gene>